<comment type="caution">
    <text evidence="2">The sequence shown here is derived from an EMBL/GenBank/DDBJ whole genome shotgun (WGS) entry which is preliminary data.</text>
</comment>
<dbReference type="RefSeq" id="WP_167531836.1">
    <property type="nucleotide sequence ID" value="NZ_BNCE01000011.1"/>
</dbReference>
<reference evidence="2 3" key="1">
    <citation type="submission" date="2019-06" db="EMBL/GenBank/DDBJ databases">
        <title>Sequencing the genomes of 1000 actinobacteria strains.</title>
        <authorList>
            <person name="Klenk H.-P."/>
        </authorList>
    </citation>
    <scope>NUCLEOTIDE SEQUENCE [LARGE SCALE GENOMIC DNA]</scope>
    <source>
        <strain evidence="2 3">DSM 41695</strain>
    </source>
</reference>
<organism evidence="2 3">
    <name type="scientific">Streptomyces capillispiralis</name>
    <dbReference type="NCBI Taxonomy" id="68182"/>
    <lineage>
        <taxon>Bacteria</taxon>
        <taxon>Bacillati</taxon>
        <taxon>Actinomycetota</taxon>
        <taxon>Actinomycetes</taxon>
        <taxon>Kitasatosporales</taxon>
        <taxon>Streptomycetaceae</taxon>
        <taxon>Streptomyces</taxon>
    </lineage>
</organism>
<name>A0A561TKU1_9ACTN</name>
<evidence type="ECO:0000313" key="3">
    <source>
        <dbReference type="Proteomes" id="UP000316603"/>
    </source>
</evidence>
<evidence type="ECO:0000313" key="2">
    <source>
        <dbReference type="EMBL" id="TWF87769.1"/>
    </source>
</evidence>
<feature type="region of interest" description="Disordered" evidence="1">
    <location>
        <begin position="1"/>
        <end position="55"/>
    </location>
</feature>
<keyword evidence="3" id="KW-1185">Reference proteome</keyword>
<dbReference type="Proteomes" id="UP000316603">
    <property type="component" value="Unassembled WGS sequence"/>
</dbReference>
<dbReference type="EMBL" id="VIWV01000001">
    <property type="protein sequence ID" value="TWF87769.1"/>
    <property type="molecule type" value="Genomic_DNA"/>
</dbReference>
<dbReference type="AlphaFoldDB" id="A0A561TKU1"/>
<evidence type="ECO:0000256" key="1">
    <source>
        <dbReference type="SAM" id="MobiDB-lite"/>
    </source>
</evidence>
<sequence length="55" mass="5869">MNDVSTHVPQSAESGQDAAGHGRHRGPVSTQDAETSPRGRHRRPAQENEHAESAA</sequence>
<gene>
    <name evidence="2" type="ORF">FHX78_114786</name>
</gene>
<accession>A0A561TKU1</accession>
<feature type="compositionally biased region" description="Basic and acidic residues" evidence="1">
    <location>
        <begin position="44"/>
        <end position="55"/>
    </location>
</feature>
<proteinExistence type="predicted"/>
<protein>
    <submittedName>
        <fullName evidence="2">Uncharacterized protein</fullName>
    </submittedName>
</protein>
<feature type="compositionally biased region" description="Polar residues" evidence="1">
    <location>
        <begin position="1"/>
        <end position="14"/>
    </location>
</feature>